<dbReference type="InterPro" id="IPR029068">
    <property type="entry name" value="Glyas_Bleomycin-R_OHBP_Dase"/>
</dbReference>
<reference evidence="2 3" key="1">
    <citation type="submission" date="2016-10" db="EMBL/GenBank/DDBJ databases">
        <authorList>
            <person name="de Groot N.N."/>
        </authorList>
    </citation>
    <scope>NUCLEOTIDE SEQUENCE [LARGE SCALE GENOMIC DNA]</scope>
    <source>
        <strain evidence="2 3">ATCC 51327</strain>
    </source>
</reference>
<proteinExistence type="predicted"/>
<name>A0A1I4M299_9FIRM</name>
<dbReference type="RefSeq" id="WP_089862485.1">
    <property type="nucleotide sequence ID" value="NZ_FOTI01000047.1"/>
</dbReference>
<accession>A0A1I4M299</accession>
<dbReference type="EMBL" id="FOTI01000047">
    <property type="protein sequence ID" value="SFL97097.1"/>
    <property type="molecule type" value="Genomic_DNA"/>
</dbReference>
<dbReference type="InterPro" id="IPR004360">
    <property type="entry name" value="Glyas_Fos-R_dOase_dom"/>
</dbReference>
<evidence type="ECO:0000259" key="1">
    <source>
        <dbReference type="PROSITE" id="PS51819"/>
    </source>
</evidence>
<dbReference type="PROSITE" id="PS51819">
    <property type="entry name" value="VOC"/>
    <property type="match status" value="1"/>
</dbReference>
<dbReference type="OrthoDB" id="192739at2"/>
<keyword evidence="2" id="KW-0456">Lyase</keyword>
<dbReference type="InterPro" id="IPR051332">
    <property type="entry name" value="Fosfomycin_Res_Enzymes"/>
</dbReference>
<gene>
    <name evidence="2" type="ORF">SAMN02983006_02475</name>
</gene>
<feature type="domain" description="VOC" evidence="1">
    <location>
        <begin position="2"/>
        <end position="121"/>
    </location>
</feature>
<dbReference type="Pfam" id="PF00903">
    <property type="entry name" value="Glyoxalase"/>
    <property type="match status" value="1"/>
</dbReference>
<dbReference type="SUPFAM" id="SSF54593">
    <property type="entry name" value="Glyoxalase/Bleomycin resistance protein/Dihydroxybiphenyl dioxygenase"/>
    <property type="match status" value="1"/>
</dbReference>
<dbReference type="Gene3D" id="3.10.180.10">
    <property type="entry name" value="2,3-Dihydroxybiphenyl 1,2-Dioxygenase, domain 1"/>
    <property type="match status" value="1"/>
</dbReference>
<evidence type="ECO:0000313" key="3">
    <source>
        <dbReference type="Proteomes" id="UP000199006"/>
    </source>
</evidence>
<dbReference type="Proteomes" id="UP000199006">
    <property type="component" value="Unassembled WGS sequence"/>
</dbReference>
<evidence type="ECO:0000313" key="2">
    <source>
        <dbReference type="EMBL" id="SFL97097.1"/>
    </source>
</evidence>
<organism evidence="2 3">
    <name type="scientific">Halanaerobium salsuginis</name>
    <dbReference type="NCBI Taxonomy" id="29563"/>
    <lineage>
        <taxon>Bacteria</taxon>
        <taxon>Bacillati</taxon>
        <taxon>Bacillota</taxon>
        <taxon>Clostridia</taxon>
        <taxon>Halanaerobiales</taxon>
        <taxon>Halanaerobiaceae</taxon>
        <taxon>Halanaerobium</taxon>
    </lineage>
</organism>
<dbReference type="PANTHER" id="PTHR36113:SF1">
    <property type="entry name" value="GLYOXALASE_BLEOMYCIN RESISTANCE PROTEIN_DIOXYGENASE"/>
    <property type="match status" value="1"/>
</dbReference>
<dbReference type="AlphaFoldDB" id="A0A1I4M299"/>
<sequence>MRFCWTTIKVSDLEDSIRFYQDIVGLQLQRKYEAGPGKEIAFLAAETGQTEVELIADENQTKVEIGNDISLGFTVASIQDKLKFVQNEGIKVLAGPISPNPEIEFFYVSDPDGVKIQFVENK</sequence>
<dbReference type="PANTHER" id="PTHR36113">
    <property type="entry name" value="LYASE, PUTATIVE-RELATED-RELATED"/>
    <property type="match status" value="1"/>
</dbReference>
<dbReference type="InterPro" id="IPR037523">
    <property type="entry name" value="VOC_core"/>
</dbReference>
<dbReference type="STRING" id="29563.SAMN02983006_02475"/>
<keyword evidence="3" id="KW-1185">Reference proteome</keyword>
<dbReference type="GO" id="GO:0016829">
    <property type="term" value="F:lyase activity"/>
    <property type="evidence" value="ECO:0007669"/>
    <property type="project" value="UniProtKB-KW"/>
</dbReference>
<protein>
    <submittedName>
        <fullName evidence="2">Lactoylglutathione lyase</fullName>
    </submittedName>
</protein>